<dbReference type="PANTHER" id="PTHR11178">
    <property type="entry name" value="IRON-SULFUR CLUSTER SCAFFOLD PROTEIN NFU-RELATED"/>
    <property type="match status" value="1"/>
</dbReference>
<dbReference type="GO" id="GO:0051536">
    <property type="term" value="F:iron-sulfur cluster binding"/>
    <property type="evidence" value="ECO:0007669"/>
    <property type="project" value="InterPro"/>
</dbReference>
<dbReference type="OrthoDB" id="9796965at2"/>
<evidence type="ECO:0000256" key="1">
    <source>
        <dbReference type="ARBA" id="ARBA00006420"/>
    </source>
</evidence>
<dbReference type="InterPro" id="IPR034904">
    <property type="entry name" value="FSCA_dom_sf"/>
</dbReference>
<organism evidence="4 5">
    <name type="scientific">Acetonema longum DSM 6540</name>
    <dbReference type="NCBI Taxonomy" id="1009370"/>
    <lineage>
        <taxon>Bacteria</taxon>
        <taxon>Bacillati</taxon>
        <taxon>Bacillota</taxon>
        <taxon>Negativicutes</taxon>
        <taxon>Acetonemataceae</taxon>
        <taxon>Acetonema</taxon>
    </lineage>
</organism>
<comment type="caution">
    <text evidence="4">The sequence shown here is derived from an EMBL/GenBank/DDBJ whole genome shotgun (WGS) entry which is preliminary data.</text>
</comment>
<dbReference type="GO" id="GO:0016226">
    <property type="term" value="P:iron-sulfur cluster assembly"/>
    <property type="evidence" value="ECO:0007669"/>
    <property type="project" value="InterPro"/>
</dbReference>
<dbReference type="RefSeq" id="WP_004097678.1">
    <property type="nucleotide sequence ID" value="NZ_AFGF01000169.1"/>
</dbReference>
<comment type="function">
    <text evidence="2">May be involved in the formation or repair of [Fe-S] clusters present in iron-sulfur proteins.</text>
</comment>
<evidence type="ECO:0000313" key="4">
    <source>
        <dbReference type="EMBL" id="EGO62776.1"/>
    </source>
</evidence>
<dbReference type="PANTHER" id="PTHR11178:SF1">
    <property type="entry name" value="NFU1 IRON-SULFUR CLUSTER SCAFFOLD HOMOLOG, MITOCHONDRIAL"/>
    <property type="match status" value="1"/>
</dbReference>
<feature type="domain" description="NIF system FeS cluster assembly NifU C-terminal" evidence="3">
    <location>
        <begin position="4"/>
        <end position="71"/>
    </location>
</feature>
<dbReference type="GO" id="GO:0005506">
    <property type="term" value="F:iron ion binding"/>
    <property type="evidence" value="ECO:0007669"/>
    <property type="project" value="InterPro"/>
</dbReference>
<proteinExistence type="inferred from homology"/>
<accession>F7NMG0</accession>
<protein>
    <submittedName>
        <fullName evidence="4">Nitrogen-fixing NifU domain-containing protein</fullName>
    </submittedName>
</protein>
<name>F7NMG0_9FIRM</name>
<dbReference type="AlphaFoldDB" id="F7NMG0"/>
<dbReference type="STRING" id="1009370.ALO_16452"/>
<dbReference type="eggNOG" id="COG0694">
    <property type="taxonomic scope" value="Bacteria"/>
</dbReference>
<evidence type="ECO:0000256" key="2">
    <source>
        <dbReference type="ARBA" id="ARBA00049958"/>
    </source>
</evidence>
<dbReference type="InterPro" id="IPR001075">
    <property type="entry name" value="NIF_FeS_clus_asmbl_NifU_C"/>
</dbReference>
<keyword evidence="5" id="KW-1185">Reference proteome</keyword>
<comment type="similarity">
    <text evidence="1">Belongs to the NifU family.</text>
</comment>
<dbReference type="SUPFAM" id="SSF117916">
    <property type="entry name" value="Fe-S cluster assembly (FSCA) domain-like"/>
    <property type="match status" value="1"/>
</dbReference>
<dbReference type="Proteomes" id="UP000003240">
    <property type="component" value="Unassembled WGS sequence"/>
</dbReference>
<dbReference type="EMBL" id="AFGF01000169">
    <property type="protein sequence ID" value="EGO62776.1"/>
    <property type="molecule type" value="Genomic_DNA"/>
</dbReference>
<dbReference type="Gene3D" id="3.30.300.130">
    <property type="entry name" value="Fe-S cluster assembly (FSCA)"/>
    <property type="match status" value="1"/>
</dbReference>
<evidence type="ECO:0000259" key="3">
    <source>
        <dbReference type="Pfam" id="PF01106"/>
    </source>
</evidence>
<gene>
    <name evidence="4" type="ORF">ALO_16452</name>
</gene>
<reference evidence="4 5" key="1">
    <citation type="journal article" date="2011" name="EMBO J.">
        <title>Structural diversity of bacterial flagellar motors.</title>
        <authorList>
            <person name="Chen S."/>
            <person name="Beeby M."/>
            <person name="Murphy G.E."/>
            <person name="Leadbetter J.R."/>
            <person name="Hendrixson D.R."/>
            <person name="Briegel A."/>
            <person name="Li Z."/>
            <person name="Shi J."/>
            <person name="Tocheva E.I."/>
            <person name="Muller A."/>
            <person name="Dobro M.J."/>
            <person name="Jensen G.J."/>
        </authorList>
    </citation>
    <scope>NUCLEOTIDE SEQUENCE [LARGE SCALE GENOMIC DNA]</scope>
    <source>
        <strain evidence="4 5">DSM 6540</strain>
    </source>
</reference>
<sequence length="95" mass="10547">MEQIARIIEEKIRPLLQAHQGDLELVSVTDDGFVKVKLTGACAACPGQQQTLSEVVDAEIRAVCPEIRGVIPVYQVSDDLINQALHILRRDKRDV</sequence>
<evidence type="ECO:0000313" key="5">
    <source>
        <dbReference type="Proteomes" id="UP000003240"/>
    </source>
</evidence>
<dbReference type="Pfam" id="PF01106">
    <property type="entry name" value="NifU"/>
    <property type="match status" value="1"/>
</dbReference>